<accession>A0ABP2EWB5</accession>
<keyword evidence="3" id="KW-1185">Reference proteome</keyword>
<organism evidence="2 3">
    <name type="scientific">Ajellomyces dermatitidis (strain ER-3 / ATCC MYA-2586)</name>
    <name type="common">Blastomyces dermatitidis</name>
    <dbReference type="NCBI Taxonomy" id="559297"/>
    <lineage>
        <taxon>Eukaryota</taxon>
        <taxon>Fungi</taxon>
        <taxon>Dikarya</taxon>
        <taxon>Ascomycota</taxon>
        <taxon>Pezizomycotina</taxon>
        <taxon>Eurotiomycetes</taxon>
        <taxon>Eurotiomycetidae</taxon>
        <taxon>Onygenales</taxon>
        <taxon>Ajellomycetaceae</taxon>
        <taxon>Blastomyces</taxon>
    </lineage>
</organism>
<evidence type="ECO:0000256" key="1">
    <source>
        <dbReference type="SAM" id="MobiDB-lite"/>
    </source>
</evidence>
<gene>
    <name evidence="2" type="ORF">BDCG_03457</name>
</gene>
<dbReference type="Proteomes" id="UP000002039">
    <property type="component" value="Unassembled WGS sequence"/>
</dbReference>
<dbReference type="RefSeq" id="XP_045275487.1">
    <property type="nucleotide sequence ID" value="XM_045419064.1"/>
</dbReference>
<feature type="region of interest" description="Disordered" evidence="1">
    <location>
        <begin position="1"/>
        <end position="30"/>
    </location>
</feature>
<protein>
    <submittedName>
        <fullName evidence="2">Uncharacterized protein</fullName>
    </submittedName>
</protein>
<sequence length="85" mass="8966">MDDEKDDDECARRKKRRGGKRASGPSARGRIDAAYGTVAAGGRRTLAVKQHRSPDQAASTSAGVHWPIGVVCGARAAGDRAASRY</sequence>
<name>A0ABP2EWB5_AJEDR</name>
<dbReference type="EMBL" id="EQ999975">
    <property type="protein sequence ID" value="EEQ88337.2"/>
    <property type="molecule type" value="Genomic_DNA"/>
</dbReference>
<dbReference type="GeneID" id="69025748"/>
<proteinExistence type="predicted"/>
<evidence type="ECO:0000313" key="3">
    <source>
        <dbReference type="Proteomes" id="UP000002039"/>
    </source>
</evidence>
<evidence type="ECO:0000313" key="2">
    <source>
        <dbReference type="EMBL" id="EEQ88337.2"/>
    </source>
</evidence>
<reference evidence="3" key="1">
    <citation type="journal article" date="2015" name="PLoS Genet.">
        <title>The dynamic genome and transcriptome of the human fungal pathogen Blastomyces and close relative Emmonsia.</title>
        <authorList>
            <person name="Munoz J.F."/>
            <person name="Gauthier G.M."/>
            <person name="Desjardins C.A."/>
            <person name="Gallo J.E."/>
            <person name="Holder J."/>
            <person name="Sullivan T.D."/>
            <person name="Marty A.J."/>
            <person name="Carmen J.C."/>
            <person name="Chen Z."/>
            <person name="Ding L."/>
            <person name="Gujja S."/>
            <person name="Magrini V."/>
            <person name="Misas E."/>
            <person name="Mitreva M."/>
            <person name="Priest M."/>
            <person name="Saif S."/>
            <person name="Whiston E.A."/>
            <person name="Young S."/>
            <person name="Zeng Q."/>
            <person name="Goldman W.E."/>
            <person name="Mardis E.R."/>
            <person name="Taylor J.W."/>
            <person name="McEwen J.G."/>
            <person name="Clay O.K."/>
            <person name="Klein B.S."/>
            <person name="Cuomo C.A."/>
        </authorList>
    </citation>
    <scope>NUCLEOTIDE SEQUENCE [LARGE SCALE GENOMIC DNA]</scope>
    <source>
        <strain evidence="3">ER-3 / ATCC MYA-2586</strain>
    </source>
</reference>